<gene>
    <name evidence="1" type="ORF">HEP81_04635</name>
</gene>
<dbReference type="GeneID" id="91464186"/>
<reference evidence="1 2" key="1">
    <citation type="submission" date="2020-04" db="EMBL/GenBank/DDBJ databases">
        <title>Characterization and engineering of Streptomyces griseofuscus DSM40191 as a potential heterologous host for expression of BGCs.</title>
        <authorList>
            <person name="Gren T."/>
            <person name="Whitford C.M."/>
            <person name="Mohite O.S."/>
            <person name="Joergensen T.S."/>
            <person name="Nielsen J.B."/>
            <person name="Lee S.Y."/>
            <person name="Weber T."/>
        </authorList>
    </citation>
    <scope>NUCLEOTIDE SEQUENCE [LARGE SCALE GENOMIC DNA]</scope>
    <source>
        <strain evidence="1 2">DSM 40191</strain>
    </source>
</reference>
<sequence length="98" mass="10522">MATITVTTEAQATAVALTGYGTVAGARADLLGFGCEKEAMRAAAIKAHSLAQALERGEHFTPERFELLARQIDDEMAWAGKDTRLPARANEWLALFTG</sequence>
<evidence type="ECO:0000313" key="2">
    <source>
        <dbReference type="Proteomes" id="UP000516422"/>
    </source>
</evidence>
<proteinExistence type="predicted"/>
<name>A0A7H1Q3M8_9ACTN</name>
<dbReference type="RefSeq" id="WP_051850029.1">
    <property type="nucleotide sequence ID" value="NZ_CP051006.1"/>
</dbReference>
<dbReference type="KEGG" id="sgf:HEP81_04635"/>
<evidence type="ECO:0000313" key="1">
    <source>
        <dbReference type="EMBL" id="QNT94908.1"/>
    </source>
</evidence>
<dbReference type="EMBL" id="CP051006">
    <property type="protein sequence ID" value="QNT94908.1"/>
    <property type="molecule type" value="Genomic_DNA"/>
</dbReference>
<protein>
    <submittedName>
        <fullName evidence="1">Uncharacterized protein</fullName>
    </submittedName>
</protein>
<accession>A0A7H1Q3M8</accession>
<dbReference type="Proteomes" id="UP000516422">
    <property type="component" value="Chromosome"/>
</dbReference>
<organism evidence="1 2">
    <name type="scientific">Streptomyces griseofuscus</name>
    <dbReference type="NCBI Taxonomy" id="146922"/>
    <lineage>
        <taxon>Bacteria</taxon>
        <taxon>Bacillati</taxon>
        <taxon>Actinomycetota</taxon>
        <taxon>Actinomycetes</taxon>
        <taxon>Kitasatosporales</taxon>
        <taxon>Streptomycetaceae</taxon>
        <taxon>Streptomyces</taxon>
    </lineage>
</organism>
<dbReference type="AlphaFoldDB" id="A0A7H1Q3M8"/>